<proteinExistence type="predicted"/>
<dbReference type="InterPro" id="IPR027417">
    <property type="entry name" value="P-loop_NTPase"/>
</dbReference>
<dbReference type="InterPro" id="IPR005662">
    <property type="entry name" value="GTPase_Era-like"/>
</dbReference>
<evidence type="ECO:0000256" key="2">
    <source>
        <dbReference type="SAM" id="Phobius"/>
    </source>
</evidence>
<gene>
    <name evidence="4" type="ORF">ACFQLX_18530</name>
</gene>
<evidence type="ECO:0000256" key="1">
    <source>
        <dbReference type="SAM" id="MobiDB-lite"/>
    </source>
</evidence>
<feature type="compositionally biased region" description="Basic and acidic residues" evidence="1">
    <location>
        <begin position="60"/>
        <end position="78"/>
    </location>
</feature>
<dbReference type="EMBL" id="JBHSZO010000029">
    <property type="protein sequence ID" value="MFC7220142.1"/>
    <property type="molecule type" value="Genomic_DNA"/>
</dbReference>
<feature type="region of interest" description="Disordered" evidence="1">
    <location>
        <begin position="441"/>
        <end position="516"/>
    </location>
</feature>
<feature type="compositionally biased region" description="Gly residues" evidence="1">
    <location>
        <begin position="466"/>
        <end position="479"/>
    </location>
</feature>
<evidence type="ECO:0000313" key="4">
    <source>
        <dbReference type="EMBL" id="MFC7220142.1"/>
    </source>
</evidence>
<feature type="region of interest" description="Disordered" evidence="1">
    <location>
        <begin position="1"/>
        <end position="80"/>
    </location>
</feature>
<dbReference type="SUPFAM" id="SSF52540">
    <property type="entry name" value="P-loop containing nucleoside triphosphate hydrolases"/>
    <property type="match status" value="1"/>
</dbReference>
<keyword evidence="2" id="KW-0812">Transmembrane</keyword>
<dbReference type="PANTHER" id="PTHR42698">
    <property type="entry name" value="GTPASE ERA"/>
    <property type="match status" value="1"/>
</dbReference>
<reference evidence="5" key="1">
    <citation type="journal article" date="2019" name="Int. J. Syst. Evol. Microbiol.">
        <title>The Global Catalogue of Microorganisms (GCM) 10K type strain sequencing project: providing services to taxonomists for standard genome sequencing and annotation.</title>
        <authorList>
            <consortium name="The Broad Institute Genomics Platform"/>
            <consortium name="The Broad Institute Genome Sequencing Center for Infectious Disease"/>
            <person name="Wu L."/>
            <person name="Ma J."/>
        </authorList>
    </citation>
    <scope>NUCLEOTIDE SEQUENCE [LARGE SCALE GENOMIC DNA]</scope>
    <source>
        <strain evidence="5">CGMCC 1.13681</strain>
    </source>
</reference>
<accession>A0ABW2GKK9</accession>
<keyword evidence="2" id="KW-0472">Membrane</keyword>
<protein>
    <submittedName>
        <fullName evidence="4">GTPase</fullName>
    </submittedName>
</protein>
<feature type="domain" description="G" evidence="3">
    <location>
        <begin position="129"/>
        <end position="244"/>
    </location>
</feature>
<dbReference type="InterPro" id="IPR006073">
    <property type="entry name" value="GTP-bd"/>
</dbReference>
<name>A0ABW2GKK9_9ACTN</name>
<feature type="compositionally biased region" description="Basic and acidic residues" evidence="1">
    <location>
        <begin position="481"/>
        <end position="497"/>
    </location>
</feature>
<evidence type="ECO:0000259" key="3">
    <source>
        <dbReference type="Pfam" id="PF01926"/>
    </source>
</evidence>
<keyword evidence="2" id="KW-1133">Transmembrane helix</keyword>
<keyword evidence="5" id="KW-1185">Reference proteome</keyword>
<evidence type="ECO:0000313" key="5">
    <source>
        <dbReference type="Proteomes" id="UP001596413"/>
    </source>
</evidence>
<organism evidence="4 5">
    <name type="scientific">Streptomyces polyrhachis</name>
    <dbReference type="NCBI Taxonomy" id="1282885"/>
    <lineage>
        <taxon>Bacteria</taxon>
        <taxon>Bacillati</taxon>
        <taxon>Actinomycetota</taxon>
        <taxon>Actinomycetes</taxon>
        <taxon>Kitasatosporales</taxon>
        <taxon>Streptomycetaceae</taxon>
        <taxon>Streptomyces</taxon>
    </lineage>
</organism>
<dbReference type="Proteomes" id="UP001596413">
    <property type="component" value="Unassembled WGS sequence"/>
</dbReference>
<feature type="compositionally biased region" description="Low complexity" evidence="1">
    <location>
        <begin position="452"/>
        <end position="464"/>
    </location>
</feature>
<sequence length="712" mass="74462">MWNDGLIARRTSGREDGGAPAARGLRLEEDPWLAGRAWQEPLELTPPAEGEASTPAPRAGEGKGRREERERGEGERRQVSAPLRARLEALRELVGLSRTRLDGHMLAEAGRVLDEAAARQRLSLDHTVVAIAGTTGSGKSALFNALAGCTLAEVGSRRPTTDEAGACAWRGPSDEAPPQLLERLGLPAVVPRPQRDDLGLRGLVLLDLPDFDSAVESHRAEVERLLRRVDAFIWVVDPEKYADAVLHERYLRPYAGYAEVTLVVLNQADRLPGGACEQVLDDLRRLLDEDGLALGEHGEPGAMVLAVSAQTGEGIAELRAELVTLVGERGAPERRLAADLDGAVARLESVYVSEGAAGLSGPAREEFEERLSEAVGARAAGLAAERRWQQEAERAYGSCWGQVWGWYQARQVAAVDAGADPGAALVGSRVAGMIAGMRAEEDAGGSAGERTGGTAAEGAQARGAEGTEGGAGAEGGADGGSAKDGKDGRAAKGDKGAKAAAKAARAEKAAQRRRAGAVARGKTGVCAAGKRASAVAASRPVVEQAVRSVAATAAEGLPAPWAQAVHEAAVRGTEGLAEELETSAGAVGAAHVLERPRWWSVVGATQNALFMLQILCLLWLVCAAVGFAHVSWQMLLGFALVCAGSGPLTATVCRLAARGPARRYGQDTERRLREAAAGCGRARVLEPVAAELLRYKEVRGQYAVAAGGVARV</sequence>
<comment type="caution">
    <text evidence="4">The sequence shown here is derived from an EMBL/GenBank/DDBJ whole genome shotgun (WGS) entry which is preliminary data.</text>
</comment>
<dbReference type="RefSeq" id="WP_386416604.1">
    <property type="nucleotide sequence ID" value="NZ_JBHSZO010000029.1"/>
</dbReference>
<feature type="transmembrane region" description="Helical" evidence="2">
    <location>
        <begin position="608"/>
        <end position="628"/>
    </location>
</feature>
<feature type="transmembrane region" description="Helical" evidence="2">
    <location>
        <begin position="634"/>
        <end position="657"/>
    </location>
</feature>
<dbReference type="Gene3D" id="3.40.50.300">
    <property type="entry name" value="P-loop containing nucleotide triphosphate hydrolases"/>
    <property type="match status" value="1"/>
</dbReference>
<dbReference type="Pfam" id="PF01926">
    <property type="entry name" value="MMR_HSR1"/>
    <property type="match status" value="1"/>
</dbReference>
<dbReference type="PANTHER" id="PTHR42698:SF1">
    <property type="entry name" value="GTPASE ERA, MITOCHONDRIAL"/>
    <property type="match status" value="1"/>
</dbReference>